<gene>
    <name evidence="1" type="ORF">AVEN_109541_1</name>
    <name evidence="2" type="ORF">AVEN_148621_1</name>
</gene>
<dbReference type="EMBL" id="BGPR01038805">
    <property type="protein sequence ID" value="GBO14688.1"/>
    <property type="molecule type" value="Genomic_DNA"/>
</dbReference>
<dbReference type="EMBL" id="BGPR01038807">
    <property type="protein sequence ID" value="GBO14691.1"/>
    <property type="molecule type" value="Genomic_DNA"/>
</dbReference>
<dbReference type="AlphaFoldDB" id="A0A4Y2UP86"/>
<evidence type="ECO:0000313" key="2">
    <source>
        <dbReference type="EMBL" id="GBO14691.1"/>
    </source>
</evidence>
<reference evidence="1 3" key="1">
    <citation type="journal article" date="2019" name="Sci. Rep.">
        <title>Orb-weaving spider Araneus ventricosus genome elucidates the spidroin gene catalogue.</title>
        <authorList>
            <person name="Kono N."/>
            <person name="Nakamura H."/>
            <person name="Ohtoshi R."/>
            <person name="Moran D.A.P."/>
            <person name="Shinohara A."/>
            <person name="Yoshida Y."/>
            <person name="Fujiwara M."/>
            <person name="Mori M."/>
            <person name="Tomita M."/>
            <person name="Arakawa K."/>
        </authorList>
    </citation>
    <scope>NUCLEOTIDE SEQUENCE [LARGE SCALE GENOMIC DNA]</scope>
</reference>
<proteinExistence type="predicted"/>
<evidence type="ECO:0000313" key="1">
    <source>
        <dbReference type="EMBL" id="GBO14688.1"/>
    </source>
</evidence>
<comment type="caution">
    <text evidence="1">The sequence shown here is derived from an EMBL/GenBank/DDBJ whole genome shotgun (WGS) entry which is preliminary data.</text>
</comment>
<protein>
    <submittedName>
        <fullName evidence="1">Uncharacterized protein</fullName>
    </submittedName>
</protein>
<sequence>MKKHDCYFGTELVHLNGYQMIAPELIPPLQTSIPHYSLCKENRRLKVTRFSHSPHFPPLRYHGFGKSCVSPHASTFRYERESRKLSKLLNCRVKKEWSCCLPHRCQGNEVEDVTLRRLYCLHKL</sequence>
<organism evidence="1 3">
    <name type="scientific">Araneus ventricosus</name>
    <name type="common">Orbweaver spider</name>
    <name type="synonym">Epeira ventricosa</name>
    <dbReference type="NCBI Taxonomy" id="182803"/>
    <lineage>
        <taxon>Eukaryota</taxon>
        <taxon>Metazoa</taxon>
        <taxon>Ecdysozoa</taxon>
        <taxon>Arthropoda</taxon>
        <taxon>Chelicerata</taxon>
        <taxon>Arachnida</taxon>
        <taxon>Araneae</taxon>
        <taxon>Araneomorphae</taxon>
        <taxon>Entelegynae</taxon>
        <taxon>Araneoidea</taxon>
        <taxon>Araneidae</taxon>
        <taxon>Araneus</taxon>
    </lineage>
</organism>
<name>A0A4Y2UP86_ARAVE</name>
<dbReference type="Proteomes" id="UP000499080">
    <property type="component" value="Unassembled WGS sequence"/>
</dbReference>
<keyword evidence="3" id="KW-1185">Reference proteome</keyword>
<evidence type="ECO:0000313" key="3">
    <source>
        <dbReference type="Proteomes" id="UP000499080"/>
    </source>
</evidence>
<accession>A0A4Y2UP86</accession>